<dbReference type="AlphaFoldDB" id="A0AAV9X4T8"/>
<keyword evidence="2" id="KW-1133">Transmembrane helix</keyword>
<feature type="compositionally biased region" description="Polar residues" evidence="1">
    <location>
        <begin position="174"/>
        <end position="188"/>
    </location>
</feature>
<evidence type="ECO:0008006" key="5">
    <source>
        <dbReference type="Google" id="ProtNLM"/>
    </source>
</evidence>
<evidence type="ECO:0000256" key="2">
    <source>
        <dbReference type="SAM" id="Phobius"/>
    </source>
</evidence>
<protein>
    <recommendedName>
        <fullName evidence="5">Integral membrane protein</fullName>
    </recommendedName>
</protein>
<dbReference type="EMBL" id="JAVHJO010000010">
    <property type="protein sequence ID" value="KAK6535727.1"/>
    <property type="molecule type" value="Genomic_DNA"/>
</dbReference>
<comment type="caution">
    <text evidence="3">The sequence shown here is derived from an EMBL/GenBank/DDBJ whole genome shotgun (WGS) entry which is preliminary data.</text>
</comment>
<keyword evidence="4" id="KW-1185">Reference proteome</keyword>
<dbReference type="Proteomes" id="UP001365542">
    <property type="component" value="Unassembled WGS sequence"/>
</dbReference>
<reference evidence="3 4" key="1">
    <citation type="submission" date="2019-10" db="EMBL/GenBank/DDBJ databases">
        <authorList>
            <person name="Palmer J.M."/>
        </authorList>
    </citation>
    <scope>NUCLEOTIDE SEQUENCE [LARGE SCALE GENOMIC DNA]</scope>
    <source>
        <strain evidence="3 4">TWF694</strain>
    </source>
</reference>
<feature type="region of interest" description="Disordered" evidence="1">
    <location>
        <begin position="142"/>
        <end position="188"/>
    </location>
</feature>
<keyword evidence="2" id="KW-0812">Transmembrane</keyword>
<accession>A0AAV9X4T8</accession>
<evidence type="ECO:0000313" key="4">
    <source>
        <dbReference type="Proteomes" id="UP001365542"/>
    </source>
</evidence>
<feature type="transmembrane region" description="Helical" evidence="2">
    <location>
        <begin position="12"/>
        <end position="34"/>
    </location>
</feature>
<gene>
    <name evidence="3" type="ORF">TWF694_002176</name>
</gene>
<evidence type="ECO:0000256" key="1">
    <source>
        <dbReference type="SAM" id="MobiDB-lite"/>
    </source>
</evidence>
<name>A0AAV9X4T8_9PEZI</name>
<proteinExistence type="predicted"/>
<evidence type="ECO:0000313" key="3">
    <source>
        <dbReference type="EMBL" id="KAK6535727.1"/>
    </source>
</evidence>
<keyword evidence="2" id="KW-0472">Membrane</keyword>
<organism evidence="3 4">
    <name type="scientific">Orbilia ellipsospora</name>
    <dbReference type="NCBI Taxonomy" id="2528407"/>
    <lineage>
        <taxon>Eukaryota</taxon>
        <taxon>Fungi</taxon>
        <taxon>Dikarya</taxon>
        <taxon>Ascomycota</taxon>
        <taxon>Pezizomycotina</taxon>
        <taxon>Orbiliomycetes</taxon>
        <taxon>Orbiliales</taxon>
        <taxon>Orbiliaceae</taxon>
        <taxon>Orbilia</taxon>
    </lineage>
</organism>
<sequence length="188" mass="20427">MLNSFDITWNAGVVALCGIVECSVAAIIASLPALNQTFIGVYKRTVRGERLPRVHGSASSTNGLISSIIERLQDSLRSSNGTVGGREATVIPPYVETLDRACLKVPQASQGKSQAQTIDSYSEITGYYANEEMASDLEKQELPDAEHYEQEDGDGDRIGAMPVSRRMKNHPSSRRPSSPTINISQRSN</sequence>